<evidence type="ECO:0000256" key="5">
    <source>
        <dbReference type="ARBA" id="ARBA00023136"/>
    </source>
</evidence>
<dbReference type="Pfam" id="PF00528">
    <property type="entry name" value="BPD_transp_1"/>
    <property type="match status" value="1"/>
</dbReference>
<evidence type="ECO:0000313" key="8">
    <source>
        <dbReference type="EMBL" id="NGM82445.1"/>
    </source>
</evidence>
<reference evidence="8 9" key="1">
    <citation type="submission" date="2020-02" db="EMBL/GenBank/DDBJ databases">
        <authorList>
            <person name="Gao J."/>
            <person name="Sun J."/>
        </authorList>
    </citation>
    <scope>NUCLEOTIDE SEQUENCE [LARGE SCALE GENOMIC DNA]</scope>
    <source>
        <strain evidence="8 9">7124</strain>
    </source>
</reference>
<dbReference type="AlphaFoldDB" id="A0A6M1PJE1"/>
<gene>
    <name evidence="8" type="ORF">G5B47_08445</name>
</gene>
<proteinExistence type="inferred from homology"/>
<feature type="domain" description="ABC transmembrane type-1" evidence="7">
    <location>
        <begin position="15"/>
        <end position="194"/>
    </location>
</feature>
<dbReference type="InterPro" id="IPR051204">
    <property type="entry name" value="ABC_transp_perm/SBD"/>
</dbReference>
<dbReference type="RefSeq" id="WP_165096825.1">
    <property type="nucleotide sequence ID" value="NZ_JAAKGU010000003.1"/>
</dbReference>
<evidence type="ECO:0000256" key="6">
    <source>
        <dbReference type="RuleBase" id="RU363032"/>
    </source>
</evidence>
<accession>A0A6M1PJE1</accession>
<dbReference type="InterPro" id="IPR000515">
    <property type="entry name" value="MetI-like"/>
</dbReference>
<evidence type="ECO:0000256" key="3">
    <source>
        <dbReference type="ARBA" id="ARBA00022692"/>
    </source>
</evidence>
<dbReference type="Proteomes" id="UP000480151">
    <property type="component" value="Unassembled WGS sequence"/>
</dbReference>
<feature type="transmembrane region" description="Helical" evidence="6">
    <location>
        <begin position="129"/>
        <end position="156"/>
    </location>
</feature>
<protein>
    <submittedName>
        <fullName evidence="8">ABC transporter permease</fullName>
    </submittedName>
</protein>
<evidence type="ECO:0000256" key="4">
    <source>
        <dbReference type="ARBA" id="ARBA00022989"/>
    </source>
</evidence>
<feature type="transmembrane region" description="Helical" evidence="6">
    <location>
        <begin position="20"/>
        <end position="40"/>
    </location>
</feature>
<dbReference type="PANTHER" id="PTHR30177">
    <property type="entry name" value="GLYCINE BETAINE/L-PROLINE TRANSPORT SYSTEM PERMEASE PROTEIN PROW"/>
    <property type="match status" value="1"/>
</dbReference>
<organism evidence="8 9">
    <name type="scientific">Paenibacillus apii</name>
    <dbReference type="NCBI Taxonomy" id="1850370"/>
    <lineage>
        <taxon>Bacteria</taxon>
        <taxon>Bacillati</taxon>
        <taxon>Bacillota</taxon>
        <taxon>Bacilli</taxon>
        <taxon>Bacillales</taxon>
        <taxon>Paenibacillaceae</taxon>
        <taxon>Paenibacillus</taxon>
    </lineage>
</organism>
<evidence type="ECO:0000256" key="2">
    <source>
        <dbReference type="ARBA" id="ARBA00022448"/>
    </source>
</evidence>
<feature type="transmembrane region" description="Helical" evidence="6">
    <location>
        <begin position="176"/>
        <end position="194"/>
    </location>
</feature>
<keyword evidence="3 6" id="KW-0812">Transmembrane</keyword>
<dbReference type="SUPFAM" id="SSF161098">
    <property type="entry name" value="MetI-like"/>
    <property type="match status" value="1"/>
</dbReference>
<dbReference type="FunFam" id="1.10.3720.10:FF:000001">
    <property type="entry name" value="Glycine betaine ABC transporter, permease"/>
    <property type="match status" value="1"/>
</dbReference>
<evidence type="ECO:0000313" key="9">
    <source>
        <dbReference type="Proteomes" id="UP000480151"/>
    </source>
</evidence>
<dbReference type="PROSITE" id="PS50928">
    <property type="entry name" value="ABC_TM1"/>
    <property type="match status" value="1"/>
</dbReference>
<feature type="transmembrane region" description="Helical" evidence="6">
    <location>
        <begin position="80"/>
        <end position="108"/>
    </location>
</feature>
<dbReference type="PANTHER" id="PTHR30177:SF4">
    <property type="entry name" value="OSMOPROTECTANT IMPORT PERMEASE PROTEIN OSMW"/>
    <property type="match status" value="1"/>
</dbReference>
<dbReference type="InterPro" id="IPR035906">
    <property type="entry name" value="MetI-like_sf"/>
</dbReference>
<keyword evidence="9" id="KW-1185">Reference proteome</keyword>
<name>A0A6M1PJE1_9BACL</name>
<comment type="caution">
    <text evidence="8">The sequence shown here is derived from an EMBL/GenBank/DDBJ whole genome shotgun (WGS) entry which is preliminary data.</text>
</comment>
<dbReference type="EMBL" id="JAAKGU010000003">
    <property type="protein sequence ID" value="NGM82445.1"/>
    <property type="molecule type" value="Genomic_DNA"/>
</dbReference>
<comment type="similarity">
    <text evidence="6">Belongs to the binding-protein-dependent transport system permease family.</text>
</comment>
<evidence type="ECO:0000259" key="7">
    <source>
        <dbReference type="PROSITE" id="PS50928"/>
    </source>
</evidence>
<feature type="transmembrane region" description="Helical" evidence="6">
    <location>
        <begin position="52"/>
        <end position="74"/>
    </location>
</feature>
<dbReference type="CDD" id="cd06261">
    <property type="entry name" value="TM_PBP2"/>
    <property type="match status" value="1"/>
</dbReference>
<sequence length="205" mass="22157">MKYLVSNWERVVELFFQHLFLISVSLVIALAISIPIGVIISKVKVLYNPVVGLLGIIYTIPSMALFALLIPLVGLGTRSAIFALVMYAQMILVRNVVAALEGISPAIFEAAKGMGMGRWRIFWKIEMPLAMPVIIAGIRITVVSLIGIGAIAAYINAGGLGLLIFEGINQFNPQKVIAGTVAITLLAIVTDQLLQLLQKKVMRSA</sequence>
<keyword evidence="4 6" id="KW-1133">Transmembrane helix</keyword>
<comment type="subcellular location">
    <subcellularLocation>
        <location evidence="6">Cell membrane</location>
        <topology evidence="6">Multi-pass membrane protein</topology>
    </subcellularLocation>
    <subcellularLocation>
        <location evidence="1">Membrane</location>
        <topology evidence="1">Multi-pass membrane protein</topology>
    </subcellularLocation>
</comment>
<evidence type="ECO:0000256" key="1">
    <source>
        <dbReference type="ARBA" id="ARBA00004141"/>
    </source>
</evidence>
<keyword evidence="2 6" id="KW-0813">Transport</keyword>
<dbReference type="Gene3D" id="1.10.3720.10">
    <property type="entry name" value="MetI-like"/>
    <property type="match status" value="1"/>
</dbReference>
<dbReference type="GO" id="GO:0031460">
    <property type="term" value="P:glycine betaine transport"/>
    <property type="evidence" value="ECO:0007669"/>
    <property type="project" value="TreeGrafter"/>
</dbReference>
<keyword evidence="5 6" id="KW-0472">Membrane</keyword>
<dbReference type="GO" id="GO:0055085">
    <property type="term" value="P:transmembrane transport"/>
    <property type="evidence" value="ECO:0007669"/>
    <property type="project" value="InterPro"/>
</dbReference>
<dbReference type="GO" id="GO:0005886">
    <property type="term" value="C:plasma membrane"/>
    <property type="evidence" value="ECO:0007669"/>
    <property type="project" value="UniProtKB-SubCell"/>
</dbReference>